<keyword evidence="4 7" id="KW-0812">Transmembrane</keyword>
<evidence type="ECO:0000256" key="1">
    <source>
        <dbReference type="ARBA" id="ARBA00004651"/>
    </source>
</evidence>
<evidence type="ECO:0000256" key="4">
    <source>
        <dbReference type="ARBA" id="ARBA00022692"/>
    </source>
</evidence>
<evidence type="ECO:0000256" key="2">
    <source>
        <dbReference type="ARBA" id="ARBA00005779"/>
    </source>
</evidence>
<dbReference type="Proteomes" id="UP000614460">
    <property type="component" value="Unassembled WGS sequence"/>
</dbReference>
<sequence length="72" mass="7978">MNYDYFFKGIAASVIYSFIGIIILLLAYLVIEKLTPEKSWQEIVKNQNVALAIVFASFILGISIIIAASIHG</sequence>
<proteinExistence type="inferred from homology"/>
<dbReference type="GO" id="GO:0005886">
    <property type="term" value="C:plasma membrane"/>
    <property type="evidence" value="ECO:0007669"/>
    <property type="project" value="UniProtKB-SubCell"/>
</dbReference>
<comment type="caution">
    <text evidence="8">The sequence shown here is derived from an EMBL/GenBank/DDBJ whole genome shotgun (WGS) entry which is preliminary data.</text>
</comment>
<name>A0A8H9G6B6_9SPHI</name>
<dbReference type="RefSeq" id="WP_094258902.1">
    <property type="nucleotide sequence ID" value="NZ_BMKM01000019.1"/>
</dbReference>
<organism evidence="8 9">
    <name type="scientific">Sphingobacterium cellulitidis</name>
    <dbReference type="NCBI Taxonomy" id="1768011"/>
    <lineage>
        <taxon>Bacteria</taxon>
        <taxon>Pseudomonadati</taxon>
        <taxon>Bacteroidota</taxon>
        <taxon>Sphingobacteriia</taxon>
        <taxon>Sphingobacteriales</taxon>
        <taxon>Sphingobacteriaceae</taxon>
        <taxon>Sphingobacterium</taxon>
    </lineage>
</organism>
<feature type="transmembrane region" description="Helical" evidence="7">
    <location>
        <begin position="6"/>
        <end position="29"/>
    </location>
</feature>
<keyword evidence="5 7" id="KW-1133">Transmembrane helix</keyword>
<reference evidence="8" key="1">
    <citation type="journal article" date="2014" name="Int. J. Syst. Evol. Microbiol.">
        <title>Complete genome sequence of Corynebacterium casei LMG S-19264T (=DSM 44701T), isolated from a smear-ripened cheese.</title>
        <authorList>
            <consortium name="US DOE Joint Genome Institute (JGI-PGF)"/>
            <person name="Walter F."/>
            <person name="Albersmeier A."/>
            <person name="Kalinowski J."/>
            <person name="Ruckert C."/>
        </authorList>
    </citation>
    <scope>NUCLEOTIDE SEQUENCE</scope>
    <source>
        <strain evidence="8">CGMCC 1.15966</strain>
    </source>
</reference>
<comment type="subcellular location">
    <subcellularLocation>
        <location evidence="1">Cell membrane</location>
        <topology evidence="1">Multi-pass membrane protein</topology>
    </subcellularLocation>
</comment>
<keyword evidence="3" id="KW-1003">Cell membrane</keyword>
<evidence type="ECO:0000313" key="9">
    <source>
        <dbReference type="Proteomes" id="UP000614460"/>
    </source>
</evidence>
<dbReference type="EMBL" id="BMKM01000019">
    <property type="protein sequence ID" value="GGE35651.1"/>
    <property type="molecule type" value="Genomic_DNA"/>
</dbReference>
<evidence type="ECO:0000313" key="8">
    <source>
        <dbReference type="EMBL" id="GGE35651.1"/>
    </source>
</evidence>
<evidence type="ECO:0000256" key="6">
    <source>
        <dbReference type="ARBA" id="ARBA00023136"/>
    </source>
</evidence>
<keyword evidence="6 7" id="KW-0472">Membrane</keyword>
<keyword evidence="9" id="KW-1185">Reference proteome</keyword>
<evidence type="ECO:0000256" key="7">
    <source>
        <dbReference type="SAM" id="Phobius"/>
    </source>
</evidence>
<dbReference type="InterPro" id="IPR007140">
    <property type="entry name" value="DUF350"/>
</dbReference>
<evidence type="ECO:0000256" key="5">
    <source>
        <dbReference type="ARBA" id="ARBA00022989"/>
    </source>
</evidence>
<reference evidence="8" key="2">
    <citation type="submission" date="2020-09" db="EMBL/GenBank/DDBJ databases">
        <authorList>
            <person name="Sun Q."/>
            <person name="Zhou Y."/>
        </authorList>
    </citation>
    <scope>NUCLEOTIDE SEQUENCE</scope>
    <source>
        <strain evidence="8">CGMCC 1.15966</strain>
    </source>
</reference>
<accession>A0A8H9G6B6</accession>
<dbReference type="AlphaFoldDB" id="A0A8H9G6B6"/>
<evidence type="ECO:0008006" key="10">
    <source>
        <dbReference type="Google" id="ProtNLM"/>
    </source>
</evidence>
<protein>
    <recommendedName>
        <fullName evidence="10">DUF350 domain-containing protein</fullName>
    </recommendedName>
</protein>
<comment type="similarity">
    <text evidence="2">Belongs to the UPF0719 family.</text>
</comment>
<evidence type="ECO:0000256" key="3">
    <source>
        <dbReference type="ARBA" id="ARBA00022475"/>
    </source>
</evidence>
<feature type="transmembrane region" description="Helical" evidence="7">
    <location>
        <begin position="49"/>
        <end position="70"/>
    </location>
</feature>
<gene>
    <name evidence="8" type="ORF">GCM10011516_36560</name>
</gene>
<dbReference type="Pfam" id="PF03994">
    <property type="entry name" value="DUF350"/>
    <property type="match status" value="1"/>
</dbReference>